<dbReference type="EMBL" id="CP032321">
    <property type="protein sequence ID" value="QCN94181.1"/>
    <property type="molecule type" value="Genomic_DNA"/>
</dbReference>
<dbReference type="Pfam" id="PF12838">
    <property type="entry name" value="Fer4_7"/>
    <property type="match status" value="1"/>
</dbReference>
<name>A0A4D8PFW5_9PROT</name>
<dbReference type="Gene3D" id="3.30.70.20">
    <property type="match status" value="1"/>
</dbReference>
<protein>
    <submittedName>
        <fullName evidence="5">4Fe-4S dicluster domain-containing protein</fullName>
    </submittedName>
</protein>
<keyword evidence="1" id="KW-0479">Metal-binding</keyword>
<dbReference type="PROSITE" id="PS00198">
    <property type="entry name" value="4FE4S_FER_1"/>
    <property type="match status" value="1"/>
</dbReference>
<gene>
    <name evidence="5" type="ORF">D3093_02245</name>
</gene>
<dbReference type="PROSITE" id="PS51379">
    <property type="entry name" value="4FE4S_FER_2"/>
    <property type="match status" value="1"/>
</dbReference>
<accession>A0A4D8PFW5</accession>
<dbReference type="AlphaFoldDB" id="A0A4D8PFW5"/>
<evidence type="ECO:0000259" key="4">
    <source>
        <dbReference type="PROSITE" id="PS51379"/>
    </source>
</evidence>
<dbReference type="InterPro" id="IPR017896">
    <property type="entry name" value="4Fe4S_Fe-S-bd"/>
</dbReference>
<evidence type="ECO:0000256" key="1">
    <source>
        <dbReference type="ARBA" id="ARBA00022723"/>
    </source>
</evidence>
<sequence>MGTMPSVLPVRTLTTIKVGWCTKDHCTAIADARHSRMQQTNAVNSGRRIRKGRATIMAISRADLFRGRLRSEPVPSEAPQAMVARIGAACLSYTGTDCRMCGDHCDHAAIRFRPLGRGRWLPIIDEGGCTGCGDCATVCPVKAVTMEVATA</sequence>
<evidence type="ECO:0000256" key="2">
    <source>
        <dbReference type="ARBA" id="ARBA00023004"/>
    </source>
</evidence>
<evidence type="ECO:0000256" key="3">
    <source>
        <dbReference type="ARBA" id="ARBA00023014"/>
    </source>
</evidence>
<proteinExistence type="predicted"/>
<keyword evidence="3" id="KW-0411">Iron-sulfur</keyword>
<keyword evidence="2" id="KW-0408">Iron</keyword>
<dbReference type="Proteomes" id="UP000298595">
    <property type="component" value="Chromosome"/>
</dbReference>
<dbReference type="GO" id="GO:0051536">
    <property type="term" value="F:iron-sulfur cluster binding"/>
    <property type="evidence" value="ECO:0007669"/>
    <property type="project" value="UniProtKB-KW"/>
</dbReference>
<dbReference type="GO" id="GO:0046872">
    <property type="term" value="F:metal ion binding"/>
    <property type="evidence" value="ECO:0007669"/>
    <property type="project" value="UniProtKB-KW"/>
</dbReference>
<dbReference type="KEGG" id="aare:D3093_02245"/>
<evidence type="ECO:0000313" key="5">
    <source>
        <dbReference type="EMBL" id="QCN94181.1"/>
    </source>
</evidence>
<organism evidence="5 6">
    <name type="scientific">Azospirillum argentinense</name>
    <dbReference type="NCBI Taxonomy" id="2970906"/>
    <lineage>
        <taxon>Bacteria</taxon>
        <taxon>Pseudomonadati</taxon>
        <taxon>Pseudomonadota</taxon>
        <taxon>Alphaproteobacteria</taxon>
        <taxon>Rhodospirillales</taxon>
        <taxon>Azospirillaceae</taxon>
        <taxon>Azospirillum</taxon>
    </lineage>
</organism>
<dbReference type="InterPro" id="IPR017900">
    <property type="entry name" value="4Fe4S_Fe_S_CS"/>
</dbReference>
<dbReference type="SUPFAM" id="SSF54862">
    <property type="entry name" value="4Fe-4S ferredoxins"/>
    <property type="match status" value="1"/>
</dbReference>
<reference evidence="5 6" key="1">
    <citation type="submission" date="2018-09" db="EMBL/GenBank/DDBJ databases">
        <title>Whole genome based analysis of evolution and adaptive divergence in Indian and Brazilian strains of Azospirillum brasilense.</title>
        <authorList>
            <person name="Singh C."/>
            <person name="Tripathi A.K."/>
        </authorList>
    </citation>
    <scope>NUCLEOTIDE SEQUENCE [LARGE SCALE GENOMIC DNA]</scope>
    <source>
        <strain evidence="5 6">MTCC4035</strain>
    </source>
</reference>
<feature type="domain" description="4Fe-4S ferredoxin-type" evidence="4">
    <location>
        <begin position="120"/>
        <end position="149"/>
    </location>
</feature>
<evidence type="ECO:0000313" key="6">
    <source>
        <dbReference type="Proteomes" id="UP000298595"/>
    </source>
</evidence>